<accession>A0ABT5T0B6</accession>
<dbReference type="Proteomes" id="UP001300763">
    <property type="component" value="Unassembled WGS sequence"/>
</dbReference>
<dbReference type="RefSeq" id="WP_274203096.1">
    <property type="nucleotide sequence ID" value="NZ_JAQZAO010000013.1"/>
</dbReference>
<evidence type="ECO:0000256" key="1">
    <source>
        <dbReference type="ARBA" id="ARBA00006723"/>
    </source>
</evidence>
<dbReference type="PANTHER" id="PTHR35530:SF1">
    <property type="entry name" value="2-HYDROXYMUCONATE TAUTOMERASE"/>
    <property type="match status" value="1"/>
</dbReference>
<keyword evidence="5" id="KW-1185">Reference proteome</keyword>
<comment type="caution">
    <text evidence="4">The sequence shown here is derived from an EMBL/GenBank/DDBJ whole genome shotgun (WGS) entry which is preliminary data.</text>
</comment>
<evidence type="ECO:0000256" key="2">
    <source>
        <dbReference type="ARBA" id="ARBA00023235"/>
    </source>
</evidence>
<proteinExistence type="inferred from homology"/>
<keyword evidence="2" id="KW-0413">Isomerase</keyword>
<gene>
    <name evidence="4" type="ORF">PGB27_24730</name>
</gene>
<evidence type="ECO:0000313" key="5">
    <source>
        <dbReference type="Proteomes" id="UP001300763"/>
    </source>
</evidence>
<dbReference type="PANTHER" id="PTHR35530">
    <property type="entry name" value="TAUTOMERASE-RELATED"/>
    <property type="match status" value="1"/>
</dbReference>
<dbReference type="Pfam" id="PF01361">
    <property type="entry name" value="Tautomerase"/>
    <property type="match status" value="1"/>
</dbReference>
<reference evidence="4 5" key="1">
    <citation type="submission" date="2023-02" db="EMBL/GenBank/DDBJ databases">
        <title>Genome sequencing required for Actinomycetospora new species description.</title>
        <authorList>
            <person name="Saimee Y."/>
            <person name="Duangmal K."/>
        </authorList>
    </citation>
    <scope>NUCLEOTIDE SEQUENCE [LARGE SCALE GENOMIC DNA]</scope>
    <source>
        <strain evidence="4 5">DW7H6</strain>
    </source>
</reference>
<dbReference type="InterPro" id="IPR014347">
    <property type="entry name" value="Tautomerase/MIF_sf"/>
</dbReference>
<organism evidence="4 5">
    <name type="scientific">Actinomycetospora lemnae</name>
    <dbReference type="NCBI Taxonomy" id="3019891"/>
    <lineage>
        <taxon>Bacteria</taxon>
        <taxon>Bacillati</taxon>
        <taxon>Actinomycetota</taxon>
        <taxon>Actinomycetes</taxon>
        <taxon>Pseudonocardiales</taxon>
        <taxon>Pseudonocardiaceae</taxon>
        <taxon>Actinomycetospora</taxon>
    </lineage>
</organism>
<dbReference type="SUPFAM" id="SSF55331">
    <property type="entry name" value="Tautomerase/MIF"/>
    <property type="match status" value="1"/>
</dbReference>
<name>A0ABT5T0B6_9PSEU</name>
<feature type="domain" description="4-oxalocrotonate tautomerase-like" evidence="3">
    <location>
        <begin position="2"/>
        <end position="62"/>
    </location>
</feature>
<dbReference type="Gene3D" id="3.30.429.10">
    <property type="entry name" value="Macrophage Migration Inhibitory Factor"/>
    <property type="match status" value="1"/>
</dbReference>
<protein>
    <submittedName>
        <fullName evidence="4">Tautomerase family protein</fullName>
    </submittedName>
</protein>
<dbReference type="InterPro" id="IPR004370">
    <property type="entry name" value="4-OT-like_dom"/>
</dbReference>
<sequence>MPFVEIKVIDGVFDTEEKAEMVRAVTEAMIGVEGEAMRGATWVTVQDVASGEWGIGGKLMTAEDIKALRGQTATTGAR</sequence>
<evidence type="ECO:0000313" key="4">
    <source>
        <dbReference type="EMBL" id="MDD7968563.1"/>
    </source>
</evidence>
<dbReference type="EMBL" id="JAQZAO010000013">
    <property type="protein sequence ID" value="MDD7968563.1"/>
    <property type="molecule type" value="Genomic_DNA"/>
</dbReference>
<evidence type="ECO:0000259" key="3">
    <source>
        <dbReference type="Pfam" id="PF01361"/>
    </source>
</evidence>
<comment type="similarity">
    <text evidence="1">Belongs to the 4-oxalocrotonate tautomerase family.</text>
</comment>